<name>A0ABS8DTU5_9GAMM</name>
<reference evidence="1 2" key="1">
    <citation type="journal article" date="2021" name="Sci. Rep.">
        <title>Genome analysis of a halophilic bacterium Halomonas malpeensis YU-PRIM-29(T) reveals its exopolysaccharide and pigment producing capabilities.</title>
        <authorList>
            <person name="Athmika"/>
            <person name="Ghate S.D."/>
            <person name="Arun A.B."/>
            <person name="Rao S.S."/>
            <person name="Kumar S.T.A."/>
            <person name="Kandiyil M.K."/>
            <person name="Saptami K."/>
            <person name="Rekha P.D."/>
        </authorList>
    </citation>
    <scope>NUCLEOTIDE SEQUENCE [LARGE SCALE GENOMIC DNA]</scope>
    <source>
        <strain evidence="2">prim 29</strain>
    </source>
</reference>
<dbReference type="EMBL" id="WHVL01000004">
    <property type="protein sequence ID" value="MCB8889468.1"/>
    <property type="molecule type" value="Genomic_DNA"/>
</dbReference>
<proteinExistence type="predicted"/>
<accession>A0ABS8DTU5</accession>
<dbReference type="Proteomes" id="UP001319882">
    <property type="component" value="Unassembled WGS sequence"/>
</dbReference>
<evidence type="ECO:0000313" key="2">
    <source>
        <dbReference type="Proteomes" id="UP001319882"/>
    </source>
</evidence>
<comment type="caution">
    <text evidence="1">The sequence shown here is derived from an EMBL/GenBank/DDBJ whole genome shotgun (WGS) entry which is preliminary data.</text>
</comment>
<keyword evidence="2" id="KW-1185">Reference proteome</keyword>
<organism evidence="1 2">
    <name type="scientific">Vreelandella malpeensis</name>
    <dbReference type="NCBI Taxonomy" id="1172368"/>
    <lineage>
        <taxon>Bacteria</taxon>
        <taxon>Pseudomonadati</taxon>
        <taxon>Pseudomonadota</taxon>
        <taxon>Gammaproteobacteria</taxon>
        <taxon>Oceanospirillales</taxon>
        <taxon>Halomonadaceae</taxon>
        <taxon>Vreelandella</taxon>
    </lineage>
</organism>
<gene>
    <name evidence="1" type="ORF">GEV37_10120</name>
</gene>
<protein>
    <submittedName>
        <fullName evidence="1">Tryptophan synthase subunit beta like protein</fullName>
    </submittedName>
</protein>
<dbReference type="RefSeq" id="WP_227390145.1">
    <property type="nucleotide sequence ID" value="NZ_JBHSCJ010000002.1"/>
</dbReference>
<evidence type="ECO:0000313" key="1">
    <source>
        <dbReference type="EMBL" id="MCB8889468.1"/>
    </source>
</evidence>
<sequence>MFHIKRNTAGEIVLLSREASGEYHEQIAADDPEVLAFLAGQSSIKANFLASDLAFVRVVEDLMEVLLDKGVISFTDLPEAAQHKVMQRKSLRAKNNVNLIGEDGGII</sequence>